<keyword evidence="1" id="KW-0378">Hydrolase</keyword>
<dbReference type="RefSeq" id="WP_262095776.1">
    <property type="nucleotide sequence ID" value="NZ_JAOEGN010000003.1"/>
</dbReference>
<dbReference type="InterPro" id="IPR036412">
    <property type="entry name" value="HAD-like_sf"/>
</dbReference>
<dbReference type="PANTHER" id="PTHR10000">
    <property type="entry name" value="PHOSPHOSERINE PHOSPHATASE"/>
    <property type="match status" value="1"/>
</dbReference>
<gene>
    <name evidence="1" type="ORF">N7603_02595</name>
</gene>
<dbReference type="EMBL" id="JAOEGN010000003">
    <property type="protein sequence ID" value="MCU0104539.1"/>
    <property type="molecule type" value="Genomic_DNA"/>
</dbReference>
<dbReference type="Proteomes" id="UP001209076">
    <property type="component" value="Unassembled WGS sequence"/>
</dbReference>
<keyword evidence="2" id="KW-1185">Reference proteome</keyword>
<dbReference type="Pfam" id="PF08282">
    <property type="entry name" value="Hydrolase_3"/>
    <property type="match status" value="1"/>
</dbReference>
<name>A0ABT2PW51_9MOLU</name>
<evidence type="ECO:0000313" key="1">
    <source>
        <dbReference type="EMBL" id="MCU0104539.1"/>
    </source>
</evidence>
<sequence length="259" mass="29275">MMKIALFFDVDGTLFDNERQCIHPSTKYLIETLAQDERYILGLATGRSLEQLEAIREIRDLFQVKIVINGAVSYIKQDFVYGRPLSVESCEAVLKYANSLKTGIGFIGKDRHAVTIDNETVREALRDFSMSMPEVNPLFYLEEPVYQIWLFSDNRTLVDQFKRKFSHLRIFNWHKDGADIVHPEVSKGDAISHIKPLLGIEKVIAFGDGENDVEMISTATIGVAMGNTRSEALKKGATLIAPRIDEDGLYKACKELNLL</sequence>
<reference evidence="2" key="1">
    <citation type="submission" date="2023-07" db="EMBL/GenBank/DDBJ databases">
        <title>Novel Mycoplasma species identified in domestic and wild animals.</title>
        <authorList>
            <person name="Volokhov D.V."/>
            <person name="Furtak V.A."/>
            <person name="Zagorodnyaya T.A."/>
        </authorList>
    </citation>
    <scope>NUCLEOTIDE SEQUENCE [LARGE SCALE GENOMIC DNA]</scope>
    <source>
        <strain evidence="2">92-19</strain>
    </source>
</reference>
<accession>A0ABT2PW51</accession>
<dbReference type="InterPro" id="IPR006379">
    <property type="entry name" value="HAD-SF_hydro_IIB"/>
</dbReference>
<protein>
    <submittedName>
        <fullName evidence="1">Cof-type HAD-IIB family hydrolase</fullName>
    </submittedName>
</protein>
<evidence type="ECO:0000313" key="2">
    <source>
        <dbReference type="Proteomes" id="UP001209076"/>
    </source>
</evidence>
<organism evidence="1 2">
    <name type="scientific">Paracholeplasma vituli</name>
    <dbReference type="NCBI Taxonomy" id="69473"/>
    <lineage>
        <taxon>Bacteria</taxon>
        <taxon>Bacillati</taxon>
        <taxon>Mycoplasmatota</taxon>
        <taxon>Mollicutes</taxon>
        <taxon>Acholeplasmatales</taxon>
        <taxon>Acholeplasmataceae</taxon>
        <taxon>Paracholeplasma</taxon>
    </lineage>
</organism>
<dbReference type="Gene3D" id="3.30.1240.10">
    <property type="match status" value="1"/>
</dbReference>
<dbReference type="InterPro" id="IPR023214">
    <property type="entry name" value="HAD_sf"/>
</dbReference>
<dbReference type="PANTHER" id="PTHR10000:SF25">
    <property type="entry name" value="PHOSPHATASE YKRA-RELATED"/>
    <property type="match status" value="1"/>
</dbReference>
<proteinExistence type="predicted"/>
<comment type="caution">
    <text evidence="1">The sequence shown here is derived from an EMBL/GenBank/DDBJ whole genome shotgun (WGS) entry which is preliminary data.</text>
</comment>
<dbReference type="Gene3D" id="3.40.50.1000">
    <property type="entry name" value="HAD superfamily/HAD-like"/>
    <property type="match status" value="1"/>
</dbReference>
<dbReference type="SUPFAM" id="SSF56784">
    <property type="entry name" value="HAD-like"/>
    <property type="match status" value="1"/>
</dbReference>
<dbReference type="NCBIfam" id="TIGR01484">
    <property type="entry name" value="HAD-SF-IIB"/>
    <property type="match status" value="1"/>
</dbReference>
<dbReference type="GO" id="GO:0016787">
    <property type="term" value="F:hydrolase activity"/>
    <property type="evidence" value="ECO:0007669"/>
    <property type="project" value="UniProtKB-KW"/>
</dbReference>